<sequence>MTRRRWLAVAAALLCAAAFLLSFGENEPTRVDRAEPDFPTHMRAEEWERHEQRATLELPAPPPGPARPTSTVEAPAAPARRDPFLVSLPVEPGQPIVVLEANALRHSRLGELFIGCLLAKDPRTFSSFQEETGIDALKDIDRVAFVGDTMVVSGFFDRARWSEMEKDAKVEAYGAAGRIYAPRDGRQETLGVWRDQLLVVGNGDAAVRRALDQLEGRAPVPETGIPEDMAYGELYGVVPGDAARKLLRGADRELGERLAAAASRIELHVDAMNDVAAVVRVRGDAGAGLGDLAKAVGAALAVARVEAQATDDRQAADLLEFARVRPGGDEFAIDLALPADRLERWFEGCARSPAAAAEPP</sequence>
<feature type="signal peptide" evidence="2">
    <location>
        <begin position="1"/>
        <end position="24"/>
    </location>
</feature>
<dbReference type="RefSeq" id="WP_248362082.1">
    <property type="nucleotide sequence ID" value="NZ_AP025591.1"/>
</dbReference>
<proteinExistence type="predicted"/>
<evidence type="ECO:0000256" key="1">
    <source>
        <dbReference type="SAM" id="MobiDB-lite"/>
    </source>
</evidence>
<keyword evidence="2" id="KW-0732">Signal</keyword>
<feature type="region of interest" description="Disordered" evidence="1">
    <location>
        <begin position="56"/>
        <end position="76"/>
    </location>
</feature>
<gene>
    <name evidence="3" type="ORF">AMOR_27560</name>
</gene>
<dbReference type="EMBL" id="AP025591">
    <property type="protein sequence ID" value="BDG03760.1"/>
    <property type="molecule type" value="Genomic_DNA"/>
</dbReference>
<feature type="chain" id="PRO_5045429979" evidence="2">
    <location>
        <begin position="25"/>
        <end position="360"/>
    </location>
</feature>
<name>A0ABM7WWG4_9BACT</name>
<accession>A0ABM7WWG4</accession>
<evidence type="ECO:0000256" key="2">
    <source>
        <dbReference type="SAM" id="SignalP"/>
    </source>
</evidence>
<dbReference type="Proteomes" id="UP001162891">
    <property type="component" value="Chromosome"/>
</dbReference>
<evidence type="ECO:0000313" key="3">
    <source>
        <dbReference type="EMBL" id="BDG03760.1"/>
    </source>
</evidence>
<protein>
    <submittedName>
        <fullName evidence="3">Uncharacterized protein</fullName>
    </submittedName>
</protein>
<reference evidence="4" key="1">
    <citation type="journal article" date="2022" name="Int. J. Syst. Evol. Microbiol.">
        <title>Anaeromyxobacter oryzae sp. nov., Anaeromyxobacter diazotrophicus sp. nov. and Anaeromyxobacter paludicola sp. nov., isolated from paddy soils.</title>
        <authorList>
            <person name="Itoh H."/>
            <person name="Xu Z."/>
            <person name="Mise K."/>
            <person name="Masuda Y."/>
            <person name="Ushijima N."/>
            <person name="Hayakawa C."/>
            <person name="Shiratori Y."/>
            <person name="Senoo K."/>
        </authorList>
    </citation>
    <scope>NUCLEOTIDE SEQUENCE [LARGE SCALE GENOMIC DNA]</scope>
    <source>
        <strain evidence="4">Red232</strain>
    </source>
</reference>
<organism evidence="3 4">
    <name type="scientific">Anaeromyxobacter oryzae</name>
    <dbReference type="NCBI Taxonomy" id="2918170"/>
    <lineage>
        <taxon>Bacteria</taxon>
        <taxon>Pseudomonadati</taxon>
        <taxon>Myxococcota</taxon>
        <taxon>Myxococcia</taxon>
        <taxon>Myxococcales</taxon>
        <taxon>Cystobacterineae</taxon>
        <taxon>Anaeromyxobacteraceae</taxon>
        <taxon>Anaeromyxobacter</taxon>
    </lineage>
</organism>
<keyword evidence="4" id="KW-1185">Reference proteome</keyword>
<evidence type="ECO:0000313" key="4">
    <source>
        <dbReference type="Proteomes" id="UP001162891"/>
    </source>
</evidence>